<evidence type="ECO:0000259" key="8">
    <source>
        <dbReference type="PROSITE" id="PS51857"/>
    </source>
</evidence>
<dbReference type="PIRSF" id="PIRSF002599">
    <property type="entry name" value="Cold_shock_A"/>
    <property type="match status" value="1"/>
</dbReference>
<dbReference type="PROSITE" id="PS00352">
    <property type="entry name" value="CSD_1"/>
    <property type="match status" value="1"/>
</dbReference>
<evidence type="ECO:0000256" key="2">
    <source>
        <dbReference type="ARBA" id="ARBA00022490"/>
    </source>
</evidence>
<dbReference type="SMART" id="SM00357">
    <property type="entry name" value="CSP"/>
    <property type="match status" value="1"/>
</dbReference>
<dbReference type="PRINTS" id="PR00050">
    <property type="entry name" value="COLDSHOCK"/>
</dbReference>
<keyword evidence="5" id="KW-0010">Activator</keyword>
<protein>
    <submittedName>
        <fullName evidence="9">Cold-shock protein</fullName>
    </submittedName>
</protein>
<evidence type="ECO:0000256" key="3">
    <source>
        <dbReference type="ARBA" id="ARBA00023015"/>
    </source>
</evidence>
<keyword evidence="4" id="KW-0238">DNA-binding</keyword>
<evidence type="ECO:0000256" key="6">
    <source>
        <dbReference type="ARBA" id="ARBA00023163"/>
    </source>
</evidence>
<dbReference type="InterPro" id="IPR011129">
    <property type="entry name" value="CSD"/>
</dbReference>
<name>A0ABV9SD43_9PSEU</name>
<dbReference type="PANTHER" id="PTHR46565:SF20">
    <property type="entry name" value="COLD SHOCK DOMAIN-CONTAINING PROTEIN 4"/>
    <property type="match status" value="1"/>
</dbReference>
<sequence length="65" mass="7114">MAQGTVRWFNGTKGFGFIVPKDGGVDLFVHQSEIQDHESLAENQLVEFEVGEGRKGPQANAVKVI</sequence>
<dbReference type="PANTHER" id="PTHR46565">
    <property type="entry name" value="COLD SHOCK DOMAIN PROTEIN 2"/>
    <property type="match status" value="1"/>
</dbReference>
<keyword evidence="2" id="KW-0963">Cytoplasm</keyword>
<reference evidence="10" key="1">
    <citation type="journal article" date="2019" name="Int. J. Syst. Evol. Microbiol.">
        <title>The Global Catalogue of Microorganisms (GCM) 10K type strain sequencing project: providing services to taxonomists for standard genome sequencing and annotation.</title>
        <authorList>
            <consortium name="The Broad Institute Genomics Platform"/>
            <consortium name="The Broad Institute Genome Sequencing Center for Infectious Disease"/>
            <person name="Wu L."/>
            <person name="Ma J."/>
        </authorList>
    </citation>
    <scope>NUCLEOTIDE SEQUENCE [LARGE SCALE GENOMIC DNA]</scope>
    <source>
        <strain evidence="10">ZS-22-S1</strain>
    </source>
</reference>
<keyword evidence="3" id="KW-0805">Transcription regulation</keyword>
<accession>A0ABV9SD43</accession>
<comment type="caution">
    <text evidence="9">The sequence shown here is derived from an EMBL/GenBank/DDBJ whole genome shotgun (WGS) entry which is preliminary data.</text>
</comment>
<dbReference type="InterPro" id="IPR002059">
    <property type="entry name" value="CSP_DNA-bd"/>
</dbReference>
<dbReference type="InterPro" id="IPR019844">
    <property type="entry name" value="CSD_CS"/>
</dbReference>
<dbReference type="EMBL" id="JBHSIS010000020">
    <property type="protein sequence ID" value="MFC4857769.1"/>
    <property type="molecule type" value="Genomic_DNA"/>
</dbReference>
<feature type="domain" description="CSD" evidence="8">
    <location>
        <begin position="1"/>
        <end position="64"/>
    </location>
</feature>
<evidence type="ECO:0000313" key="9">
    <source>
        <dbReference type="EMBL" id="MFC4857769.1"/>
    </source>
</evidence>
<dbReference type="Proteomes" id="UP001595859">
    <property type="component" value="Unassembled WGS sequence"/>
</dbReference>
<dbReference type="SUPFAM" id="SSF50249">
    <property type="entry name" value="Nucleic acid-binding proteins"/>
    <property type="match status" value="1"/>
</dbReference>
<evidence type="ECO:0000256" key="5">
    <source>
        <dbReference type="ARBA" id="ARBA00023159"/>
    </source>
</evidence>
<dbReference type="RefSeq" id="WP_378059780.1">
    <property type="nucleotide sequence ID" value="NZ_JBHSIS010000020.1"/>
</dbReference>
<evidence type="ECO:0000256" key="7">
    <source>
        <dbReference type="RuleBase" id="RU000408"/>
    </source>
</evidence>
<dbReference type="InterPro" id="IPR012340">
    <property type="entry name" value="NA-bd_OB-fold"/>
</dbReference>
<gene>
    <name evidence="9" type="ORF">ACFPCV_30080</name>
</gene>
<dbReference type="CDD" id="cd04458">
    <property type="entry name" value="CSP_CDS"/>
    <property type="match status" value="1"/>
</dbReference>
<proteinExistence type="predicted"/>
<evidence type="ECO:0000256" key="4">
    <source>
        <dbReference type="ARBA" id="ARBA00023125"/>
    </source>
</evidence>
<keyword evidence="10" id="KW-1185">Reference proteome</keyword>
<organism evidence="9 10">
    <name type="scientific">Actinophytocola glycyrrhizae</name>
    <dbReference type="NCBI Taxonomy" id="2044873"/>
    <lineage>
        <taxon>Bacteria</taxon>
        <taxon>Bacillati</taxon>
        <taxon>Actinomycetota</taxon>
        <taxon>Actinomycetes</taxon>
        <taxon>Pseudonocardiales</taxon>
        <taxon>Pseudonocardiaceae</taxon>
    </lineage>
</organism>
<dbReference type="PROSITE" id="PS51857">
    <property type="entry name" value="CSD_2"/>
    <property type="match status" value="1"/>
</dbReference>
<evidence type="ECO:0000256" key="1">
    <source>
        <dbReference type="ARBA" id="ARBA00004496"/>
    </source>
</evidence>
<comment type="subcellular location">
    <subcellularLocation>
        <location evidence="1 7">Cytoplasm</location>
    </subcellularLocation>
</comment>
<dbReference type="Pfam" id="PF00313">
    <property type="entry name" value="CSD"/>
    <property type="match status" value="1"/>
</dbReference>
<evidence type="ECO:0000313" key="10">
    <source>
        <dbReference type="Proteomes" id="UP001595859"/>
    </source>
</evidence>
<dbReference type="Gene3D" id="2.40.50.140">
    <property type="entry name" value="Nucleic acid-binding proteins"/>
    <property type="match status" value="1"/>
</dbReference>
<dbReference type="InterPro" id="IPR012156">
    <property type="entry name" value="Cold_shock_CspA"/>
</dbReference>
<keyword evidence="6" id="KW-0804">Transcription</keyword>